<dbReference type="GO" id="GO:0005543">
    <property type="term" value="F:phospholipid binding"/>
    <property type="evidence" value="ECO:0007669"/>
    <property type="project" value="TreeGrafter"/>
</dbReference>
<keyword evidence="9" id="KW-0443">Lipid metabolism</keyword>
<proteinExistence type="inferred from homology"/>
<evidence type="ECO:0000256" key="10">
    <source>
        <dbReference type="ARBA" id="ARBA00048975"/>
    </source>
</evidence>
<comment type="catalytic activity">
    <reaction evidence="10">
        <text>a lipid X + a UDP-2-N,3-O-bis[(3R)-3-hydroxyacyl]-alpha-D-glucosamine = a lipid A disaccharide + UDP + H(+)</text>
        <dbReference type="Rhea" id="RHEA:67828"/>
        <dbReference type="ChEBI" id="CHEBI:15378"/>
        <dbReference type="ChEBI" id="CHEBI:58223"/>
        <dbReference type="ChEBI" id="CHEBI:137748"/>
        <dbReference type="ChEBI" id="CHEBI:176338"/>
        <dbReference type="ChEBI" id="CHEBI:176343"/>
        <dbReference type="EC" id="2.4.1.182"/>
    </reaction>
</comment>
<evidence type="ECO:0000313" key="12">
    <source>
        <dbReference type="EMBL" id="AIK95885.1"/>
    </source>
</evidence>
<dbReference type="RefSeq" id="WP_038463507.1">
    <property type="nucleotide sequence ID" value="NZ_CP008941.1"/>
</dbReference>
<dbReference type="GO" id="GO:0008915">
    <property type="term" value="F:lipid-A-disaccharide synthase activity"/>
    <property type="evidence" value="ECO:0007669"/>
    <property type="project" value="UniProtKB-UniRule"/>
</dbReference>
<evidence type="ECO:0000256" key="8">
    <source>
        <dbReference type="ARBA" id="ARBA00022679"/>
    </source>
</evidence>
<name>A0A077AYU9_9PROT</name>
<dbReference type="PANTHER" id="PTHR30372:SF4">
    <property type="entry name" value="LIPID-A-DISACCHARIDE SYNTHASE, MITOCHONDRIAL-RELATED"/>
    <property type="match status" value="1"/>
</dbReference>
<sequence length="373" mass="42426">MKVFISAAEPSGDIIAAEVMDYLPQGITYIGIGGIEMQKRELESLFPMEELSVMGFLEIIPRLFTILKRIRETADFIIKEQPDVILTVDAYSFHSRLATRLRKMGYKGRLCHYVPPAVWAWKEKRAQTLAQLYNEVYCIFPFEPPYFQSHGIHAEFVGHPAAFRVYQKDPTLRERYNLSAAPIFMLLPGSRIQEIDKLYEVFLKTCQILKETHPNLQLVVPTLPHLASKIEKISSHHDLNVTVMTDTQDRFACFQEAQAALAASGTVAMELALNKVPCVIGYKTSALTCFLVRQFVKVKYATVLNIMADREVILEFLQDRCTPENLAAALIPCLEKQDRARLVAEIETYTNTLKDPRGQKPQEIVAKRLEFGP</sequence>
<protein>
    <recommendedName>
        <fullName evidence="4 11">Lipid-A-disaccharide synthase</fullName>
        <ecNumber evidence="3 11">2.4.1.182</ecNumber>
    </recommendedName>
</protein>
<comment type="function">
    <text evidence="1">Condensation of UDP-2,3-diacylglucosamine and 2,3-diacylglucosamine-1-phosphate to form lipid A disaccharide, a precursor of lipid A, a phosphorylated glycolipid that anchors the lipopolysaccharide to the outer membrane of the cell.</text>
</comment>
<dbReference type="InterPro" id="IPR003835">
    <property type="entry name" value="Glyco_trans_19"/>
</dbReference>
<dbReference type="OrthoDB" id="9801642at2"/>
<keyword evidence="5" id="KW-0444">Lipid biosynthesis</keyword>
<dbReference type="Pfam" id="PF02684">
    <property type="entry name" value="LpxB"/>
    <property type="match status" value="1"/>
</dbReference>
<accession>A0A077AYU9</accession>
<gene>
    <name evidence="12" type="ORF">ID47_02750</name>
</gene>
<dbReference type="PANTHER" id="PTHR30372">
    <property type="entry name" value="LIPID-A-DISACCHARIDE SYNTHASE"/>
    <property type="match status" value="1"/>
</dbReference>
<dbReference type="EMBL" id="CP008941">
    <property type="protein sequence ID" value="AIK95885.1"/>
    <property type="molecule type" value="Genomic_DNA"/>
</dbReference>
<dbReference type="GO" id="GO:0009245">
    <property type="term" value="P:lipid A biosynthetic process"/>
    <property type="evidence" value="ECO:0007669"/>
    <property type="project" value="UniProtKB-UniRule"/>
</dbReference>
<dbReference type="STRING" id="91604.ID47_02750"/>
<evidence type="ECO:0000256" key="1">
    <source>
        <dbReference type="ARBA" id="ARBA00002056"/>
    </source>
</evidence>
<evidence type="ECO:0000256" key="9">
    <source>
        <dbReference type="ARBA" id="ARBA00023098"/>
    </source>
</evidence>
<keyword evidence="7" id="KW-0328">Glycosyltransferase</keyword>
<evidence type="ECO:0000256" key="11">
    <source>
        <dbReference type="NCBIfam" id="TIGR00215"/>
    </source>
</evidence>
<evidence type="ECO:0000256" key="4">
    <source>
        <dbReference type="ARBA" id="ARBA00020902"/>
    </source>
</evidence>
<keyword evidence="13" id="KW-1185">Reference proteome</keyword>
<dbReference type="EC" id="2.4.1.182" evidence="3 11"/>
<dbReference type="NCBIfam" id="TIGR00215">
    <property type="entry name" value="lpxB"/>
    <property type="match status" value="1"/>
</dbReference>
<keyword evidence="6" id="KW-0441">Lipid A biosynthesis</keyword>
<comment type="similarity">
    <text evidence="2">Belongs to the LpxB family.</text>
</comment>
<dbReference type="eggNOG" id="COG0763">
    <property type="taxonomic scope" value="Bacteria"/>
</dbReference>
<dbReference type="Proteomes" id="UP000028926">
    <property type="component" value="Chromosome"/>
</dbReference>
<evidence type="ECO:0000256" key="3">
    <source>
        <dbReference type="ARBA" id="ARBA00012687"/>
    </source>
</evidence>
<dbReference type="GO" id="GO:0016020">
    <property type="term" value="C:membrane"/>
    <property type="evidence" value="ECO:0007669"/>
    <property type="project" value="GOC"/>
</dbReference>
<dbReference type="KEGG" id="paca:ID47_02750"/>
<organism evidence="12 13">
    <name type="scientific">Candidatus Odyssella acanthamoebae</name>
    <dbReference type="NCBI Taxonomy" id="91604"/>
    <lineage>
        <taxon>Bacteria</taxon>
        <taxon>Pseudomonadati</taxon>
        <taxon>Pseudomonadota</taxon>
        <taxon>Alphaproteobacteria</taxon>
        <taxon>Holosporales</taxon>
        <taxon>Candidatus Paracaedibacteraceae</taxon>
        <taxon>Candidatus Odyssella</taxon>
    </lineage>
</organism>
<dbReference type="SUPFAM" id="SSF53756">
    <property type="entry name" value="UDP-Glycosyltransferase/glycogen phosphorylase"/>
    <property type="match status" value="1"/>
</dbReference>
<dbReference type="HOGENOM" id="CLU_036577_3_0_5"/>
<dbReference type="AlphaFoldDB" id="A0A077AYU9"/>
<evidence type="ECO:0000313" key="13">
    <source>
        <dbReference type="Proteomes" id="UP000028926"/>
    </source>
</evidence>
<reference evidence="12 13" key="1">
    <citation type="submission" date="2014-07" db="EMBL/GenBank/DDBJ databases">
        <title>Comparative genomic insights into amoeba endosymbionts belonging to the families of Holosporaceae and Candidatus Midichloriaceae within Rickettsiales.</title>
        <authorList>
            <person name="Wang Z."/>
            <person name="Wu M."/>
        </authorList>
    </citation>
    <scope>NUCLEOTIDE SEQUENCE [LARGE SCALE GENOMIC DNA]</scope>
    <source>
        <strain evidence="12">PRA3</strain>
    </source>
</reference>
<evidence type="ECO:0000256" key="2">
    <source>
        <dbReference type="ARBA" id="ARBA00007868"/>
    </source>
</evidence>
<evidence type="ECO:0000256" key="6">
    <source>
        <dbReference type="ARBA" id="ARBA00022556"/>
    </source>
</evidence>
<evidence type="ECO:0000256" key="5">
    <source>
        <dbReference type="ARBA" id="ARBA00022516"/>
    </source>
</evidence>
<evidence type="ECO:0000256" key="7">
    <source>
        <dbReference type="ARBA" id="ARBA00022676"/>
    </source>
</evidence>
<keyword evidence="8" id="KW-0808">Transferase</keyword>
<dbReference type="CDD" id="cd01635">
    <property type="entry name" value="Glycosyltransferase_GTB-type"/>
    <property type="match status" value="1"/>
</dbReference>